<dbReference type="AlphaFoldDB" id="A0A379WQK0"/>
<organism evidence="1 2">
    <name type="scientific">Salmonella enterica I</name>
    <dbReference type="NCBI Taxonomy" id="59201"/>
    <lineage>
        <taxon>Bacteria</taxon>
        <taxon>Pseudomonadati</taxon>
        <taxon>Pseudomonadota</taxon>
        <taxon>Gammaproteobacteria</taxon>
        <taxon>Enterobacterales</taxon>
        <taxon>Enterobacteriaceae</taxon>
        <taxon>Salmonella</taxon>
    </lineage>
</organism>
<name>A0A379WQK0_SALET</name>
<gene>
    <name evidence="1" type="primary">fruB_1</name>
    <name evidence="1" type="ORF">NCTC8261_02565</name>
</gene>
<reference evidence="1 2" key="1">
    <citation type="submission" date="2018-06" db="EMBL/GenBank/DDBJ databases">
        <authorList>
            <consortium name="Pathogen Informatics"/>
            <person name="Doyle S."/>
        </authorList>
    </citation>
    <scope>NUCLEOTIDE SEQUENCE [LARGE SCALE GENOMIC DNA]</scope>
    <source>
        <strain evidence="1 2">NCTC8261</strain>
    </source>
</reference>
<dbReference type="EMBL" id="UGXT01000002">
    <property type="protein sequence ID" value="SUH36313.1"/>
    <property type="molecule type" value="Genomic_DNA"/>
</dbReference>
<dbReference type="Proteomes" id="UP000254712">
    <property type="component" value="Unassembled WGS sequence"/>
</dbReference>
<evidence type="ECO:0000313" key="2">
    <source>
        <dbReference type="Proteomes" id="UP000254712"/>
    </source>
</evidence>
<sequence>MAGGYVDGMLAREQQPRPFLQWYCDSHGTTDTRDQVLKTASRSSISAGRYLGRRPGRLRGDWYCRQFDEHLGLLRQLTHVLSDDSVLNS</sequence>
<proteinExistence type="predicted"/>
<accession>A0A379WQK0</accession>
<evidence type="ECO:0000313" key="1">
    <source>
        <dbReference type="EMBL" id="SUH36313.1"/>
    </source>
</evidence>
<protein>
    <submittedName>
        <fullName evidence="1">Pts system, fructose-specific IIA/FPR component</fullName>
    </submittedName>
</protein>